<evidence type="ECO:0000259" key="4">
    <source>
        <dbReference type="SMART" id="SM00858"/>
    </source>
</evidence>
<keyword evidence="1" id="KW-0175">Coiled coil</keyword>
<feature type="domain" description="SAF" evidence="4">
    <location>
        <begin position="67"/>
        <end position="128"/>
    </location>
</feature>
<comment type="caution">
    <text evidence="5">The sequence shown here is derived from an EMBL/GenBank/DDBJ whole genome shotgun (WGS) entry which is preliminary data.</text>
</comment>
<feature type="compositionally biased region" description="Polar residues" evidence="2">
    <location>
        <begin position="275"/>
        <end position="313"/>
    </location>
</feature>
<keyword evidence="5" id="KW-0966">Cell projection</keyword>
<feature type="transmembrane region" description="Helical" evidence="3">
    <location>
        <begin position="12"/>
        <end position="34"/>
    </location>
</feature>
<sequence>MAVIRQRTKNLIMAGSIGALFMLVVSSGAVFWGYQELQKSHEEAITAYEHKVQEAEQLLLEQQRDKQKVYVLRHNIPAGTVISDDALVMQELPKDILPLNVVDKRDAIGKVTKIDLAQNTPLIQSMLFVNGATPHDLRNNEFKLITLPSKLKTGDFADIRIKFPTGHDYIVLTKKKVMDLNLDTIWLEMDEEEILTMSSAIVDAYLEQATIYALSYVDPYMQNEAITTYPVSSTVLELIQADPNIVHIARTVLEKKHRELLEKRLSELGDADKMTYTSKQSASTPSIQNRPIVANESSSPTQLPISNEQTPSNVHEDQAQIFNLDSNNGQ</sequence>
<dbReference type="AlphaFoldDB" id="A0A4R4EC25"/>
<dbReference type="EMBL" id="SKFG01000010">
    <property type="protein sequence ID" value="TCZ77239.1"/>
    <property type="molecule type" value="Genomic_DNA"/>
</dbReference>
<dbReference type="OrthoDB" id="2840666at2"/>
<keyword evidence="5" id="KW-0969">Cilium</keyword>
<evidence type="ECO:0000256" key="1">
    <source>
        <dbReference type="SAM" id="Coils"/>
    </source>
</evidence>
<keyword evidence="6" id="KW-1185">Reference proteome</keyword>
<evidence type="ECO:0000313" key="6">
    <source>
        <dbReference type="Proteomes" id="UP000295418"/>
    </source>
</evidence>
<feature type="compositionally biased region" description="Polar residues" evidence="2">
    <location>
        <begin position="320"/>
        <end position="330"/>
    </location>
</feature>
<reference evidence="5 6" key="1">
    <citation type="submission" date="2019-03" db="EMBL/GenBank/DDBJ databases">
        <authorList>
            <person name="Kim M.K.M."/>
        </authorList>
    </citation>
    <scope>NUCLEOTIDE SEQUENCE [LARGE SCALE GENOMIC DNA]</scope>
    <source>
        <strain evidence="5 6">18JY21-1</strain>
    </source>
</reference>
<gene>
    <name evidence="5" type="ORF">E0485_12340</name>
</gene>
<evidence type="ECO:0000256" key="2">
    <source>
        <dbReference type="SAM" id="MobiDB-lite"/>
    </source>
</evidence>
<dbReference type="Pfam" id="PF08666">
    <property type="entry name" value="SAF"/>
    <property type="match status" value="1"/>
</dbReference>
<evidence type="ECO:0000313" key="5">
    <source>
        <dbReference type="EMBL" id="TCZ77239.1"/>
    </source>
</evidence>
<keyword evidence="5" id="KW-0282">Flagellum</keyword>
<dbReference type="Gene3D" id="3.90.1210.10">
    <property type="entry name" value="Antifreeze-like/N-acetylneuraminic acid synthase C-terminal domain"/>
    <property type="match status" value="1"/>
</dbReference>
<keyword evidence="3" id="KW-0472">Membrane</keyword>
<protein>
    <submittedName>
        <fullName evidence="5">Flagellar basal body P-ring biosynthesis protein</fullName>
    </submittedName>
</protein>
<name>A0A4R4EC25_9BACL</name>
<keyword evidence="3" id="KW-1133">Transmembrane helix</keyword>
<dbReference type="RefSeq" id="WP_132418341.1">
    <property type="nucleotide sequence ID" value="NZ_SKFG01000010.1"/>
</dbReference>
<dbReference type="CDD" id="cd11614">
    <property type="entry name" value="SAF_CpaB_FlgA_like"/>
    <property type="match status" value="1"/>
</dbReference>
<feature type="coiled-coil region" evidence="1">
    <location>
        <begin position="38"/>
        <end position="65"/>
    </location>
</feature>
<evidence type="ECO:0000256" key="3">
    <source>
        <dbReference type="SAM" id="Phobius"/>
    </source>
</evidence>
<organism evidence="5 6">
    <name type="scientific">Paenibacillus albiflavus</name>
    <dbReference type="NCBI Taxonomy" id="2545760"/>
    <lineage>
        <taxon>Bacteria</taxon>
        <taxon>Bacillati</taxon>
        <taxon>Bacillota</taxon>
        <taxon>Bacilli</taxon>
        <taxon>Bacillales</taxon>
        <taxon>Paenibacillaceae</taxon>
        <taxon>Paenibacillus</taxon>
    </lineage>
</organism>
<feature type="region of interest" description="Disordered" evidence="2">
    <location>
        <begin position="272"/>
        <end position="330"/>
    </location>
</feature>
<keyword evidence="3" id="KW-0812">Transmembrane</keyword>
<proteinExistence type="predicted"/>
<dbReference type="Proteomes" id="UP000295418">
    <property type="component" value="Unassembled WGS sequence"/>
</dbReference>
<accession>A0A4R4EC25</accession>
<dbReference type="SMART" id="SM00858">
    <property type="entry name" value="SAF"/>
    <property type="match status" value="1"/>
</dbReference>
<dbReference type="InterPro" id="IPR013974">
    <property type="entry name" value="SAF"/>
</dbReference>